<dbReference type="EMBL" id="FUYS01000003">
    <property type="protein sequence ID" value="SKB45288.1"/>
    <property type="molecule type" value="Genomic_DNA"/>
</dbReference>
<evidence type="ECO:0000259" key="7">
    <source>
        <dbReference type="Pfam" id="PF04389"/>
    </source>
</evidence>
<keyword evidence="2" id="KW-0645">Protease</keyword>
<dbReference type="GO" id="GO:0008235">
    <property type="term" value="F:metalloexopeptidase activity"/>
    <property type="evidence" value="ECO:0007669"/>
    <property type="project" value="InterPro"/>
</dbReference>
<dbReference type="Proteomes" id="UP000190541">
    <property type="component" value="Unassembled WGS sequence"/>
</dbReference>
<evidence type="ECO:0000313" key="8">
    <source>
        <dbReference type="EMBL" id="SKB45288.1"/>
    </source>
</evidence>
<dbReference type="FunFam" id="3.40.630.10:FF:000088">
    <property type="entry name" value="Peptidase M20"/>
    <property type="match status" value="1"/>
</dbReference>
<evidence type="ECO:0000256" key="2">
    <source>
        <dbReference type="ARBA" id="ARBA00022670"/>
    </source>
</evidence>
<evidence type="ECO:0000256" key="5">
    <source>
        <dbReference type="ARBA" id="ARBA00022801"/>
    </source>
</evidence>
<dbReference type="CDD" id="cd05660">
    <property type="entry name" value="M28_like_PA"/>
    <property type="match status" value="1"/>
</dbReference>
<dbReference type="InterPro" id="IPR007484">
    <property type="entry name" value="Peptidase_M28"/>
</dbReference>
<dbReference type="RefSeq" id="WP_079716109.1">
    <property type="nucleotide sequence ID" value="NZ_FUYS01000003.1"/>
</dbReference>
<evidence type="ECO:0000313" key="9">
    <source>
        <dbReference type="Proteomes" id="UP000190541"/>
    </source>
</evidence>
<evidence type="ECO:0000256" key="3">
    <source>
        <dbReference type="ARBA" id="ARBA00022723"/>
    </source>
</evidence>
<dbReference type="GO" id="GO:0004180">
    <property type="term" value="F:carboxypeptidase activity"/>
    <property type="evidence" value="ECO:0007669"/>
    <property type="project" value="UniProtKB-KW"/>
</dbReference>
<gene>
    <name evidence="8" type="ORF">SAMN05660226_01401</name>
</gene>
<dbReference type="InterPro" id="IPR046450">
    <property type="entry name" value="PA_dom_sf"/>
</dbReference>
<dbReference type="PROSITE" id="PS51257">
    <property type="entry name" value="PROKAR_LIPOPROTEIN"/>
    <property type="match status" value="1"/>
</dbReference>
<feature type="domain" description="Peptidase M28" evidence="7">
    <location>
        <begin position="303"/>
        <end position="516"/>
    </location>
</feature>
<protein>
    <submittedName>
        <fullName evidence="8">Zn-dependent amino-or carboxypeptidase, M28 family</fullName>
    </submittedName>
</protein>
<keyword evidence="1" id="KW-0031">Aminopeptidase</keyword>
<organism evidence="8 9">
    <name type="scientific">Parapedobacter luteus</name>
    <dbReference type="NCBI Taxonomy" id="623280"/>
    <lineage>
        <taxon>Bacteria</taxon>
        <taxon>Pseudomonadati</taxon>
        <taxon>Bacteroidota</taxon>
        <taxon>Sphingobacteriia</taxon>
        <taxon>Sphingobacteriales</taxon>
        <taxon>Sphingobacteriaceae</taxon>
        <taxon>Parapedobacter</taxon>
    </lineage>
</organism>
<keyword evidence="3" id="KW-0479">Metal-binding</keyword>
<proteinExistence type="predicted"/>
<dbReference type="AlphaFoldDB" id="A0A1T5BDJ2"/>
<dbReference type="Pfam" id="PF04389">
    <property type="entry name" value="Peptidase_M28"/>
    <property type="match status" value="1"/>
</dbReference>
<dbReference type="OrthoDB" id="9764939at2"/>
<dbReference type="SUPFAM" id="SSF52025">
    <property type="entry name" value="PA domain"/>
    <property type="match status" value="1"/>
</dbReference>
<accession>A0A1T5BDJ2</accession>
<keyword evidence="9" id="KW-1185">Reference proteome</keyword>
<name>A0A1T5BDJ2_9SPHI</name>
<dbReference type="InterPro" id="IPR045175">
    <property type="entry name" value="M28_fam"/>
</dbReference>
<dbReference type="PANTHER" id="PTHR12147:SF56">
    <property type="entry name" value="AMINOPEPTIDASE YDR415C-RELATED"/>
    <property type="match status" value="1"/>
</dbReference>
<dbReference type="GO" id="GO:0004177">
    <property type="term" value="F:aminopeptidase activity"/>
    <property type="evidence" value="ECO:0007669"/>
    <property type="project" value="UniProtKB-KW"/>
</dbReference>
<sequence>MKRFDPIILIAIMMLASCGNHTGNTTSEALDTAALNRIEAESFIQYVKDLSADEFFGRKPFTKGDTLAVTYIAEEFERIGLEPGNGEHYFQAVPMVEIMSTPATPLTFSKGNSQFSLDHLDDFVIGSKRLTAQVNVPETDVVFAGFGIVAPEYGWNDYAGLDAKGKTVVVMVNDPGFYDKTLFKGDTMTYYGRWTYKFEEAARQGATGVLIIHDTDAASYGWNVVRSGWAGPQLSLVTPDNGASRAAFEGWLTAEATEKLFELAGGADSLISQAKKPGFKPVELGIKTGISLKNEFRKSASNNVLGKLSGSKYPDEYIIYSAHWDHLGVGEPIDGDSIYNGAIDNASGVAALFELAKAFKGAAVPPERSILFLAVTAEEQGLLGSAYYAANPVYPLGKTVANINIDALSPIGQTSDVAVVGLGQSDMDDYARRAAARQNREVVPGGNPSAGSFFRSDHFNFAKVGVPALYTGSGKNVIDKDSTEVAALQDAFGKRYHDVSDEYDETWDVSGMIADIRLVFDIGYSLSQERTFPKWKTGSEFKAIGDARF</sequence>
<keyword evidence="8" id="KW-0121">Carboxypeptidase</keyword>
<dbReference type="PANTHER" id="PTHR12147">
    <property type="entry name" value="METALLOPEPTIDASE M28 FAMILY MEMBER"/>
    <property type="match status" value="1"/>
</dbReference>
<keyword evidence="5" id="KW-0378">Hydrolase</keyword>
<dbReference type="GO" id="GO:0006508">
    <property type="term" value="P:proteolysis"/>
    <property type="evidence" value="ECO:0007669"/>
    <property type="project" value="UniProtKB-KW"/>
</dbReference>
<dbReference type="STRING" id="623280.SAMN05660226_01401"/>
<dbReference type="Gene3D" id="3.50.30.30">
    <property type="match status" value="1"/>
</dbReference>
<keyword evidence="4" id="KW-0732">Signal</keyword>
<evidence type="ECO:0000256" key="4">
    <source>
        <dbReference type="ARBA" id="ARBA00022729"/>
    </source>
</evidence>
<dbReference type="CDD" id="cd04821">
    <property type="entry name" value="PA_M28_1_2"/>
    <property type="match status" value="1"/>
</dbReference>
<keyword evidence="6" id="KW-0862">Zinc</keyword>
<dbReference type="SUPFAM" id="SSF53187">
    <property type="entry name" value="Zn-dependent exopeptidases"/>
    <property type="match status" value="1"/>
</dbReference>
<evidence type="ECO:0000256" key="1">
    <source>
        <dbReference type="ARBA" id="ARBA00022438"/>
    </source>
</evidence>
<dbReference type="Gene3D" id="3.40.630.10">
    <property type="entry name" value="Zn peptidases"/>
    <property type="match status" value="1"/>
</dbReference>
<reference evidence="8 9" key="1">
    <citation type="submission" date="2017-02" db="EMBL/GenBank/DDBJ databases">
        <authorList>
            <person name="Peterson S.W."/>
        </authorList>
    </citation>
    <scope>NUCLEOTIDE SEQUENCE [LARGE SCALE GENOMIC DNA]</scope>
    <source>
        <strain evidence="8 9">DSM 22899</strain>
    </source>
</reference>
<evidence type="ECO:0000256" key="6">
    <source>
        <dbReference type="ARBA" id="ARBA00022833"/>
    </source>
</evidence>
<dbReference type="GO" id="GO:0046872">
    <property type="term" value="F:metal ion binding"/>
    <property type="evidence" value="ECO:0007669"/>
    <property type="project" value="UniProtKB-KW"/>
</dbReference>